<dbReference type="Pfam" id="PF07678">
    <property type="entry name" value="TED_complement"/>
    <property type="match status" value="2"/>
</dbReference>
<dbReference type="Proteomes" id="UP000594688">
    <property type="component" value="Chromosome"/>
</dbReference>
<evidence type="ECO:0000256" key="2">
    <source>
        <dbReference type="SAM" id="SignalP"/>
    </source>
</evidence>
<dbReference type="InterPro" id="IPR047565">
    <property type="entry name" value="Alpha-macroglob_thiol-ester_cl"/>
</dbReference>
<dbReference type="Gene3D" id="1.25.40.10">
    <property type="entry name" value="Tetratricopeptide repeat domain"/>
    <property type="match status" value="1"/>
</dbReference>
<sequence length="2016" mass="229414">MAEKPWSVLFAIPLFLFLSFTSASAKLAHDYPELKKQAEAFFEEGSFSRAHTLYQKSKIYDLPTEETKWVKFRLADTLWRMEAATNNPDNTKTDLARTQLEHMVRDIKRKEEKGRIWAEIKESLGDFWWTRKQTRNWSSAWQNYQQALDWWAGARDIELARQRYLKMVWTISSPPWRDRYYIYGNYGNRLPLNFLENVLKIAKKPEDRYRAQYLVALTTRNQGGWNASKRTREAFEEALKAGKESDWYDDALFFYAEWLSGPGEIVILDGGRKIQQQNFVEALQIYRRILSEFKKGETRYFKDAKRKIEQITKPVLNVNVSNIFLPGSEAQFNINWRNTREVEFTLYALDLTDTWEPVEHPGSVKFFDNLPRDPSRKVLSWKEQTGDKGEHRPGNKTLRVPKKLKTGAYLLNANSKNAQINQLILVTDAALMVKSSSNRTILYFADSSDGSPIANARVSLSEQYRDNKKWLWRTREGKTNSEGLAVFDRNGKARSKIFATAQSGDRQAFVRDRQHYFSNKNDYWKLYVTTDRPAYRPKETAHWKLTARIHDGSVYETPAGNLLEYEITDPRGAKLKKGEARLNSFGSAWGDLELTETNPLGSYRITFWTKGRKRHLGSAEMFRLEEYKLPEFKVNIQTPEENGRKKVFLSGETVEVEIVADYFFGGPVVNAEAEVTVFQKSFQPYWRPTPEFPWYFRDMYRPPHSWGRGQQIKREVIKTDAFGKAHLKFETPSNGQNLEYSIEVRVTDQSRREVRSSGTVRVSPQKFFAHLTPEHHLYQPNDRVSVDLKTLDASNQPMSVDGTIKITREQWNEIWLDPAGREVKGDELKKYREKNSIWPPPPLPGNKGWVLKFRGYEHEEIKTQSVNTDSEGTAEITFTPTRDGYYRFAFHHEDRETPPINATTTVWVATNETTQLGFRTGGLQLIVDKDTFHAGEPGPVMITAPTSNRYVLFSVESEGVESYQLIHMEGPVKLVTLDISEKHVPNIFLQANMISDHKIFRDVKQIVVPPVKQFLDVKVSTDKKQYGPQEKGKLTVTTKDHEGNPVSAEVALGLVDESVYAIQKDLAPDPREFFWGSKRQHRVTTASTYQYRTYKHLEEDEDGNIIDSLSGTLRRGSKAKRVGAKDSFEYKSRSEASQTFSAESSGESMAMGGMMADNVAAAAPMALKESRRDRDLYSQTQSGRINAKTLVGSSGNKISDGPAVQVRSDFRTTVFWQPDVVTGRDGTAEIEITFPDSLTEWRATARAMTQENRVGWSKTQTQTQKPLIARLQAPRFFVVGDDVTLSAVINNNTDEPQTVIPELETNRLKLIGRIFERRVSIENLKKPVTVPARGETRVDWRVHAIEAGDVKIKMTARGERHADAMEKTFIAHEHGIEKFIARSGKMRGDEITASINLPRKRKPGSTRVSVQVTPSLAVTMLDSLPYLIDFPYGCTEQTLSRFLPTVVVANTLKGFGLETSDILGRVFGGIDHANTDKTHRKGKRDLKKLEGMVEKGLDRLTDFQHSDGGWSWWKKGNSDPFMTAYVLWGLTLATQSNEEINLNILARAYNYLSKVLVEAENDYALQAWELHAAVFYQTHSNKGKPGKYEKRAYENLWKNRTRLNAYTRALLALTAHYMKDSERAQTLVRNLENGVIEDKSPDTSVVQRGNQQTSGNSIGTAHWGEDGIFFRWSDGGVEATAFVLKALLLIDPDHRLVEPTVNWLIKNRRGAHWSNTRDTAIVLMTLTDYLKVSSELETDAAYEVKINGKRIASETVSNVLTAPSTFNVDSGLIRNGANLIQVKRTSGKGPLYFSVQAEYFSLEEPIPAAGNEIFVRRQYYKLSGRPTLLKGYVYDKTPLKDGESLTTGDRVETVLTIEAKNHYEYLIFEDLKPAGLEAVEVKSGQPVYARELKQSGVKHKFSKENSAGGTAPQSMPARGFIGGAKISNGSIVLPLPQPEGDAMDYTGRQRSVYQELRDRKVALFVDKMPQGVWEIRYDLRAETPGTFHALPLMVHAMYIPEIRANGAEVRVTVLDK</sequence>
<dbReference type="Pfam" id="PF00207">
    <property type="entry name" value="A2M"/>
    <property type="match status" value="1"/>
</dbReference>
<dbReference type="Gene3D" id="1.50.10.20">
    <property type="match status" value="1"/>
</dbReference>
<dbReference type="CDD" id="cd02891">
    <property type="entry name" value="A2M_like"/>
    <property type="match status" value="1"/>
</dbReference>
<evidence type="ECO:0000313" key="5">
    <source>
        <dbReference type="EMBL" id="QPJ61789.1"/>
    </source>
</evidence>
<evidence type="ECO:0000259" key="4">
    <source>
        <dbReference type="SMART" id="SM01360"/>
    </source>
</evidence>
<comment type="similarity">
    <text evidence="1">Belongs to the protease inhibitor I39 (alpha-2-macroglobulin) family. Bacterial alpha-2-macroglobulin subfamily.</text>
</comment>
<dbReference type="Pfam" id="PF07703">
    <property type="entry name" value="A2M_BRD"/>
    <property type="match status" value="1"/>
</dbReference>
<dbReference type="Pfam" id="PF01835">
    <property type="entry name" value="MG2"/>
    <property type="match status" value="1"/>
</dbReference>
<dbReference type="InterPro" id="IPR011625">
    <property type="entry name" value="A2M_N_BRD"/>
</dbReference>
<evidence type="ECO:0000313" key="6">
    <source>
        <dbReference type="Proteomes" id="UP000594688"/>
    </source>
</evidence>
<feature type="domain" description="Alpha-2-macroglobulin bait region" evidence="3">
    <location>
        <begin position="923"/>
        <end position="1062"/>
    </location>
</feature>
<dbReference type="Pfam" id="PF17973">
    <property type="entry name" value="bMG10"/>
    <property type="match status" value="1"/>
</dbReference>
<dbReference type="InterPro" id="IPR001599">
    <property type="entry name" value="Macroglobln_a2"/>
</dbReference>
<dbReference type="InterPro" id="IPR008930">
    <property type="entry name" value="Terpenoid_cyclase/PrenylTrfase"/>
</dbReference>
<dbReference type="InterPro" id="IPR013783">
    <property type="entry name" value="Ig-like_fold"/>
</dbReference>
<accession>A0A7T0FZX0</accession>
<gene>
    <name evidence="5" type="ORF">G3M70_07800</name>
</gene>
<dbReference type="Gene3D" id="2.20.130.20">
    <property type="match status" value="1"/>
</dbReference>
<dbReference type="PANTHER" id="PTHR40094:SF1">
    <property type="entry name" value="UBIQUITIN DOMAIN-CONTAINING PROTEIN"/>
    <property type="match status" value="1"/>
</dbReference>
<evidence type="ECO:0000256" key="1">
    <source>
        <dbReference type="ARBA" id="ARBA00010556"/>
    </source>
</evidence>
<dbReference type="SMART" id="SM01360">
    <property type="entry name" value="A2M"/>
    <property type="match status" value="1"/>
</dbReference>
<dbReference type="InterPro" id="IPR002890">
    <property type="entry name" value="MG2"/>
</dbReference>
<dbReference type="PANTHER" id="PTHR40094">
    <property type="entry name" value="ALPHA-2-MACROGLOBULIN HOMOLOG"/>
    <property type="match status" value="1"/>
</dbReference>
<reference evidence="5 6" key="1">
    <citation type="submission" date="2020-02" db="EMBL/GenBank/DDBJ databases">
        <title>Genomic and physiological characterization of two novel Nitrospinaceae genera.</title>
        <authorList>
            <person name="Mueller A.J."/>
            <person name="Jung M.-Y."/>
            <person name="Strachan C.R."/>
            <person name="Herbold C.W."/>
            <person name="Kirkegaard R.H."/>
            <person name="Daims H."/>
        </authorList>
    </citation>
    <scope>NUCLEOTIDE SEQUENCE [LARGE SCALE GENOMIC DNA]</scope>
    <source>
        <strain evidence="5">EB</strain>
    </source>
</reference>
<dbReference type="GO" id="GO:0004866">
    <property type="term" value="F:endopeptidase inhibitor activity"/>
    <property type="evidence" value="ECO:0007669"/>
    <property type="project" value="InterPro"/>
</dbReference>
<organism evidence="5 6">
    <name type="scientific">Candidatus Nitronauta litoralis</name>
    <dbReference type="NCBI Taxonomy" id="2705533"/>
    <lineage>
        <taxon>Bacteria</taxon>
        <taxon>Pseudomonadati</taxon>
        <taxon>Nitrospinota/Tectimicrobiota group</taxon>
        <taxon>Nitrospinota</taxon>
        <taxon>Nitrospinia</taxon>
        <taxon>Nitrospinales</taxon>
        <taxon>Nitrospinaceae</taxon>
        <taxon>Candidatus Nitronauta</taxon>
    </lineage>
</organism>
<dbReference type="InterPro" id="IPR011990">
    <property type="entry name" value="TPR-like_helical_dom_sf"/>
</dbReference>
<feature type="domain" description="Alpha-2-macroglobulin" evidence="4">
    <location>
        <begin position="1213"/>
        <end position="1303"/>
    </location>
</feature>
<feature type="signal peptide" evidence="2">
    <location>
        <begin position="1"/>
        <end position="25"/>
    </location>
</feature>
<dbReference type="Gene3D" id="2.60.40.10">
    <property type="entry name" value="Immunoglobulins"/>
    <property type="match status" value="1"/>
</dbReference>
<feature type="chain" id="PRO_5032938961" evidence="2">
    <location>
        <begin position="26"/>
        <end position="2016"/>
    </location>
</feature>
<dbReference type="GO" id="GO:0005615">
    <property type="term" value="C:extracellular space"/>
    <property type="evidence" value="ECO:0007669"/>
    <property type="project" value="InterPro"/>
</dbReference>
<dbReference type="InterPro" id="IPR051802">
    <property type="entry name" value="YfhM-like"/>
</dbReference>
<dbReference type="SMART" id="SM01359">
    <property type="entry name" value="A2M_N_2"/>
    <property type="match status" value="1"/>
</dbReference>
<keyword evidence="2" id="KW-0732">Signal</keyword>
<dbReference type="Gene3D" id="2.60.40.1930">
    <property type="match status" value="1"/>
</dbReference>
<proteinExistence type="inferred from homology"/>
<dbReference type="SUPFAM" id="SSF48239">
    <property type="entry name" value="Terpenoid cyclases/Protein prenyltransferases"/>
    <property type="match status" value="1"/>
</dbReference>
<dbReference type="EMBL" id="CP048685">
    <property type="protein sequence ID" value="QPJ61789.1"/>
    <property type="molecule type" value="Genomic_DNA"/>
</dbReference>
<dbReference type="InterPro" id="IPR011626">
    <property type="entry name" value="Alpha-macroglobulin_TED"/>
</dbReference>
<dbReference type="InterPro" id="IPR041246">
    <property type="entry name" value="Bact_MG10"/>
</dbReference>
<dbReference type="SMART" id="SM01419">
    <property type="entry name" value="Thiol-ester_cl"/>
    <property type="match status" value="1"/>
</dbReference>
<evidence type="ECO:0000259" key="3">
    <source>
        <dbReference type="SMART" id="SM01359"/>
    </source>
</evidence>
<dbReference type="KEGG" id="nli:G3M70_07800"/>
<name>A0A7T0FZX0_9BACT</name>
<protein>
    <submittedName>
        <fullName evidence="5">Alpha-2-macroglobulin</fullName>
    </submittedName>
</protein>